<dbReference type="GO" id="GO:0006629">
    <property type="term" value="P:lipid metabolic process"/>
    <property type="evidence" value="ECO:0007669"/>
    <property type="project" value="InterPro"/>
</dbReference>
<keyword evidence="1" id="KW-0732">Signal</keyword>
<keyword evidence="3" id="KW-1185">Reference proteome</keyword>
<accession>A0A7E4VAH9</accession>
<reference evidence="3" key="1">
    <citation type="journal article" date="2013" name="Genetics">
        <title>The draft genome and transcriptome of Panagrellus redivivus are shaped by the harsh demands of a free-living lifestyle.</title>
        <authorList>
            <person name="Srinivasan J."/>
            <person name="Dillman A.R."/>
            <person name="Macchietto M.G."/>
            <person name="Heikkinen L."/>
            <person name="Lakso M."/>
            <person name="Fracchia K.M."/>
            <person name="Antoshechkin I."/>
            <person name="Mortazavi A."/>
            <person name="Wong G."/>
            <person name="Sternberg P.W."/>
        </authorList>
    </citation>
    <scope>NUCLEOTIDE SEQUENCE [LARGE SCALE GENOMIC DNA]</scope>
    <source>
        <strain evidence="3">MT8872</strain>
    </source>
</reference>
<dbReference type="InterPro" id="IPR029058">
    <property type="entry name" value="AB_hydrolase_fold"/>
</dbReference>
<dbReference type="SUPFAM" id="SSF53474">
    <property type="entry name" value="alpha/beta-Hydrolases"/>
    <property type="match status" value="1"/>
</dbReference>
<evidence type="ECO:0000313" key="3">
    <source>
        <dbReference type="Proteomes" id="UP000492821"/>
    </source>
</evidence>
<dbReference type="Pfam" id="PF01764">
    <property type="entry name" value="Lipase_3"/>
    <property type="match status" value="1"/>
</dbReference>
<evidence type="ECO:0000259" key="2">
    <source>
        <dbReference type="Pfam" id="PF01764"/>
    </source>
</evidence>
<sequence>MTSFVLFLSFLLTFLGMAAATVCSNLTTCQNCVTQSDCFFYVTENKCQSKSLFQENDYNLTAYVAREYECPRPGPTYSDDFSRNVAFVYAAASLGDKQQIQTCLKNRIPGAVLYKQYTVDCDLLGSTCSAYIALNGANQTITVVFRGSVGKKQIFAEFIELTVLKLKEKSDFFGGNVYHYFYTAYQLLWDAGLGKDLQELARKNPSYKLQVFGHSLGGSLASLTAFAAVKYSYFTSDKVLLYTFGQPRTGDIDYAAEHDRFVPNSFRIVHGLDFIAQVPFREDYNSTAAYHHRTPVFYGDDMGKGASFEVSPLPDPQYGYKYGDLLSHLHITYFNVDYHAFYLNGCVA</sequence>
<dbReference type="Gene3D" id="3.40.50.1820">
    <property type="entry name" value="alpha/beta hydrolase"/>
    <property type="match status" value="1"/>
</dbReference>
<evidence type="ECO:0000313" key="4">
    <source>
        <dbReference type="WBParaSite" id="Pan_g1850.t1"/>
    </source>
</evidence>
<dbReference type="PANTHER" id="PTHR45908">
    <property type="entry name" value="PROTEIN CBG11750-RELATED"/>
    <property type="match status" value="1"/>
</dbReference>
<dbReference type="Proteomes" id="UP000492821">
    <property type="component" value="Unassembled WGS sequence"/>
</dbReference>
<feature type="domain" description="Fungal lipase-type" evidence="2">
    <location>
        <begin position="143"/>
        <end position="281"/>
    </location>
</feature>
<dbReference type="WBParaSite" id="Pan_g1850.t1">
    <property type="protein sequence ID" value="Pan_g1850.t1"/>
    <property type="gene ID" value="Pan_g1850"/>
</dbReference>
<dbReference type="CDD" id="cd00519">
    <property type="entry name" value="Lipase_3"/>
    <property type="match status" value="1"/>
</dbReference>
<reference evidence="4" key="2">
    <citation type="submission" date="2020-10" db="UniProtKB">
        <authorList>
            <consortium name="WormBaseParasite"/>
        </authorList>
    </citation>
    <scope>IDENTIFICATION</scope>
</reference>
<feature type="signal peptide" evidence="1">
    <location>
        <begin position="1"/>
        <end position="20"/>
    </location>
</feature>
<dbReference type="InterPro" id="IPR002921">
    <property type="entry name" value="Fungal_lipase-type"/>
</dbReference>
<evidence type="ECO:0000256" key="1">
    <source>
        <dbReference type="SAM" id="SignalP"/>
    </source>
</evidence>
<name>A0A7E4VAH9_PANRE</name>
<dbReference type="AlphaFoldDB" id="A0A7E4VAH9"/>
<proteinExistence type="predicted"/>
<organism evidence="3 4">
    <name type="scientific">Panagrellus redivivus</name>
    <name type="common">Microworm</name>
    <dbReference type="NCBI Taxonomy" id="6233"/>
    <lineage>
        <taxon>Eukaryota</taxon>
        <taxon>Metazoa</taxon>
        <taxon>Ecdysozoa</taxon>
        <taxon>Nematoda</taxon>
        <taxon>Chromadorea</taxon>
        <taxon>Rhabditida</taxon>
        <taxon>Tylenchina</taxon>
        <taxon>Panagrolaimomorpha</taxon>
        <taxon>Panagrolaimoidea</taxon>
        <taxon>Panagrolaimidae</taxon>
        <taxon>Panagrellus</taxon>
    </lineage>
</organism>
<feature type="chain" id="PRO_5028864280" evidence="1">
    <location>
        <begin position="21"/>
        <end position="348"/>
    </location>
</feature>
<protein>
    <submittedName>
        <fullName evidence="4">Lipase_3 domain-containing protein</fullName>
    </submittedName>
</protein>